<dbReference type="Proteomes" id="UP000283269">
    <property type="component" value="Unassembled WGS sequence"/>
</dbReference>
<feature type="region of interest" description="Disordered" evidence="1">
    <location>
        <begin position="1"/>
        <end position="39"/>
    </location>
</feature>
<accession>A0A409WDQ3</accession>
<dbReference type="AlphaFoldDB" id="A0A409WDQ3"/>
<proteinExistence type="predicted"/>
<evidence type="ECO:0000313" key="3">
    <source>
        <dbReference type="Proteomes" id="UP000283269"/>
    </source>
</evidence>
<feature type="compositionally biased region" description="Acidic residues" evidence="1">
    <location>
        <begin position="88"/>
        <end position="122"/>
    </location>
</feature>
<keyword evidence="3" id="KW-1185">Reference proteome</keyword>
<feature type="compositionally biased region" description="Acidic residues" evidence="1">
    <location>
        <begin position="66"/>
        <end position="77"/>
    </location>
</feature>
<gene>
    <name evidence="2" type="ORF">CVT25_001149</name>
</gene>
<name>A0A409WDQ3_PSICY</name>
<dbReference type="EMBL" id="NHYD01003491">
    <property type="protein sequence ID" value="PPQ76606.1"/>
    <property type="molecule type" value="Genomic_DNA"/>
</dbReference>
<comment type="caution">
    <text evidence="2">The sequence shown here is derived from an EMBL/GenBank/DDBJ whole genome shotgun (WGS) entry which is preliminary data.</text>
</comment>
<reference evidence="2 3" key="1">
    <citation type="journal article" date="2018" name="Evol. Lett.">
        <title>Horizontal gene cluster transfer increased hallucinogenic mushroom diversity.</title>
        <authorList>
            <person name="Reynolds H.T."/>
            <person name="Vijayakumar V."/>
            <person name="Gluck-Thaler E."/>
            <person name="Korotkin H.B."/>
            <person name="Matheny P.B."/>
            <person name="Slot J.C."/>
        </authorList>
    </citation>
    <scope>NUCLEOTIDE SEQUENCE [LARGE SCALE GENOMIC DNA]</scope>
    <source>
        <strain evidence="2 3">2631</strain>
    </source>
</reference>
<sequence>MHTVTEEFDQRSLATRRSKKEKNVTFYSNEGGSKDAVPSLTLSDEDILKLLSSSSECDSDMYMPEQGDEWEGDDNDELCSLQSVSGCDSDDNNVDDVEGDNNDVPDLEGASDSEDEGEEEEGDGFKRVYTPSSWLVNALNNGDKAYTSHTTATLTNQQSLVDMDLYDSGATCHMSGYHHQFTNFVEIEPKPITAADKHQFY</sequence>
<organism evidence="2 3">
    <name type="scientific">Psilocybe cyanescens</name>
    <dbReference type="NCBI Taxonomy" id="93625"/>
    <lineage>
        <taxon>Eukaryota</taxon>
        <taxon>Fungi</taxon>
        <taxon>Dikarya</taxon>
        <taxon>Basidiomycota</taxon>
        <taxon>Agaricomycotina</taxon>
        <taxon>Agaricomycetes</taxon>
        <taxon>Agaricomycetidae</taxon>
        <taxon>Agaricales</taxon>
        <taxon>Agaricineae</taxon>
        <taxon>Strophariaceae</taxon>
        <taxon>Psilocybe</taxon>
    </lineage>
</organism>
<protein>
    <submittedName>
        <fullName evidence="2">Uncharacterized protein</fullName>
    </submittedName>
</protein>
<feature type="compositionally biased region" description="Basic and acidic residues" evidence="1">
    <location>
        <begin position="1"/>
        <end position="10"/>
    </location>
</feature>
<evidence type="ECO:0000256" key="1">
    <source>
        <dbReference type="SAM" id="MobiDB-lite"/>
    </source>
</evidence>
<dbReference type="OrthoDB" id="3251181at2759"/>
<dbReference type="InParanoid" id="A0A409WDQ3"/>
<evidence type="ECO:0000313" key="2">
    <source>
        <dbReference type="EMBL" id="PPQ76606.1"/>
    </source>
</evidence>
<feature type="region of interest" description="Disordered" evidence="1">
    <location>
        <begin position="55"/>
        <end position="126"/>
    </location>
</feature>
<feature type="non-terminal residue" evidence="2">
    <location>
        <position position="201"/>
    </location>
</feature>